<feature type="domain" description="NB-ARC" evidence="3">
    <location>
        <begin position="1"/>
        <end position="70"/>
    </location>
</feature>
<dbReference type="GO" id="GO:0006952">
    <property type="term" value="P:defense response"/>
    <property type="evidence" value="ECO:0007669"/>
    <property type="project" value="UniProtKB-KW"/>
</dbReference>
<reference evidence="4" key="2">
    <citation type="journal article" date="2024" name="Plant">
        <title>Genomic evolution and insights into agronomic trait innovations of Sesamum species.</title>
        <authorList>
            <person name="Miao H."/>
            <person name="Wang L."/>
            <person name="Qu L."/>
            <person name="Liu H."/>
            <person name="Sun Y."/>
            <person name="Le M."/>
            <person name="Wang Q."/>
            <person name="Wei S."/>
            <person name="Zheng Y."/>
            <person name="Lin W."/>
            <person name="Duan Y."/>
            <person name="Cao H."/>
            <person name="Xiong S."/>
            <person name="Wang X."/>
            <person name="Wei L."/>
            <person name="Li C."/>
            <person name="Ma Q."/>
            <person name="Ju M."/>
            <person name="Zhao R."/>
            <person name="Li G."/>
            <person name="Mu C."/>
            <person name="Tian Q."/>
            <person name="Mei H."/>
            <person name="Zhang T."/>
            <person name="Gao T."/>
            <person name="Zhang H."/>
        </authorList>
    </citation>
    <scope>NUCLEOTIDE SEQUENCE</scope>
    <source>
        <strain evidence="4">KEN8</strain>
    </source>
</reference>
<comment type="caution">
    <text evidence="4">The sequence shown here is derived from an EMBL/GenBank/DDBJ whole genome shotgun (WGS) entry which is preliminary data.</text>
</comment>
<sequence length="131" mass="14942">MIVMDDVWSTEAWDALKLFFPNNENGSRVMMTTRLANVVESLGSHKPYLMDFLDEDKSWNLFCHKAFAQEGCPYPELEEIGKDIAKGCRGLPLAIVVIDGLLANSNIEKEYWKYVAKNVRSLQIQKIMNIA</sequence>
<proteinExistence type="predicted"/>
<evidence type="ECO:0000259" key="3">
    <source>
        <dbReference type="Pfam" id="PF00931"/>
    </source>
</evidence>
<dbReference type="AlphaFoldDB" id="A0AAW2NBV8"/>
<gene>
    <name evidence="4" type="ORF">Scaly_1810300</name>
</gene>
<keyword evidence="2" id="KW-0611">Plant defense</keyword>
<reference evidence="4" key="1">
    <citation type="submission" date="2020-06" db="EMBL/GenBank/DDBJ databases">
        <authorList>
            <person name="Li T."/>
            <person name="Hu X."/>
            <person name="Zhang T."/>
            <person name="Song X."/>
            <person name="Zhang H."/>
            <person name="Dai N."/>
            <person name="Sheng W."/>
            <person name="Hou X."/>
            <person name="Wei L."/>
        </authorList>
    </citation>
    <scope>NUCLEOTIDE SEQUENCE</scope>
    <source>
        <strain evidence="4">KEN8</strain>
        <tissue evidence="4">Leaf</tissue>
    </source>
</reference>
<evidence type="ECO:0000256" key="1">
    <source>
        <dbReference type="ARBA" id="ARBA00022614"/>
    </source>
</evidence>
<dbReference type="Gene3D" id="3.40.50.300">
    <property type="entry name" value="P-loop containing nucleotide triphosphate hydrolases"/>
    <property type="match status" value="1"/>
</dbReference>
<dbReference type="InterPro" id="IPR027417">
    <property type="entry name" value="P-loop_NTPase"/>
</dbReference>
<dbReference type="InterPro" id="IPR002182">
    <property type="entry name" value="NB-ARC"/>
</dbReference>
<organism evidence="4">
    <name type="scientific">Sesamum calycinum</name>
    <dbReference type="NCBI Taxonomy" id="2727403"/>
    <lineage>
        <taxon>Eukaryota</taxon>
        <taxon>Viridiplantae</taxon>
        <taxon>Streptophyta</taxon>
        <taxon>Embryophyta</taxon>
        <taxon>Tracheophyta</taxon>
        <taxon>Spermatophyta</taxon>
        <taxon>Magnoliopsida</taxon>
        <taxon>eudicotyledons</taxon>
        <taxon>Gunneridae</taxon>
        <taxon>Pentapetalae</taxon>
        <taxon>asterids</taxon>
        <taxon>lamiids</taxon>
        <taxon>Lamiales</taxon>
        <taxon>Pedaliaceae</taxon>
        <taxon>Sesamum</taxon>
    </lineage>
</organism>
<dbReference type="PANTHER" id="PTHR36766:SF44">
    <property type="entry name" value="NBS-CODING RESISTANCE GENE ANALOG"/>
    <property type="match status" value="1"/>
</dbReference>
<evidence type="ECO:0000256" key="2">
    <source>
        <dbReference type="ARBA" id="ARBA00022821"/>
    </source>
</evidence>
<dbReference type="Pfam" id="PF00931">
    <property type="entry name" value="NB-ARC"/>
    <property type="match status" value="1"/>
</dbReference>
<dbReference type="PANTHER" id="PTHR36766">
    <property type="entry name" value="PLANT BROAD-SPECTRUM MILDEW RESISTANCE PROTEIN RPW8"/>
    <property type="match status" value="1"/>
</dbReference>
<dbReference type="EMBL" id="JACGWM010000011">
    <property type="protein sequence ID" value="KAL0341477.1"/>
    <property type="molecule type" value="Genomic_DNA"/>
</dbReference>
<dbReference type="GO" id="GO:0043531">
    <property type="term" value="F:ADP binding"/>
    <property type="evidence" value="ECO:0007669"/>
    <property type="project" value="InterPro"/>
</dbReference>
<accession>A0AAW2NBV8</accession>
<protein>
    <submittedName>
        <fullName evidence="4">Late blight resistance proteinR1B-17</fullName>
    </submittedName>
</protein>
<dbReference type="Gene3D" id="1.10.8.430">
    <property type="entry name" value="Helical domain of apoptotic protease-activating factors"/>
    <property type="match status" value="1"/>
</dbReference>
<dbReference type="InterPro" id="IPR042197">
    <property type="entry name" value="Apaf_helical"/>
</dbReference>
<keyword evidence="1" id="KW-0433">Leucine-rich repeat</keyword>
<dbReference type="SUPFAM" id="SSF52540">
    <property type="entry name" value="P-loop containing nucleoside triphosphate hydrolases"/>
    <property type="match status" value="1"/>
</dbReference>
<name>A0AAW2NBV8_9LAMI</name>
<evidence type="ECO:0000313" key="4">
    <source>
        <dbReference type="EMBL" id="KAL0341477.1"/>
    </source>
</evidence>